<dbReference type="Proteomes" id="UP000186883">
    <property type="component" value="Unassembled WGS sequence"/>
</dbReference>
<reference evidence="5 7" key="1">
    <citation type="submission" date="2015-12" db="EMBL/GenBank/DDBJ databases">
        <title>Amycolatopsis regifaucium genome sequencing and assembly.</title>
        <authorList>
            <person name="Mayilraj S."/>
        </authorList>
    </citation>
    <scope>NUCLEOTIDE SEQUENCE [LARGE SCALE GENOMIC DNA]</scope>
    <source>
        <strain evidence="5 7">GY080</strain>
    </source>
</reference>
<feature type="domain" description="Phospholipid/glycerol acyltransferase" evidence="4">
    <location>
        <begin position="72"/>
        <end position="190"/>
    </location>
</feature>
<comment type="caution">
    <text evidence="5">The sequence shown here is derived from an EMBL/GenBank/DDBJ whole genome shotgun (WGS) entry which is preliminary data.</text>
</comment>
<dbReference type="SUPFAM" id="SSF69593">
    <property type="entry name" value="Glycerol-3-phosphate (1)-acyltransferase"/>
    <property type="match status" value="1"/>
</dbReference>
<evidence type="ECO:0000313" key="7">
    <source>
        <dbReference type="Proteomes" id="UP000076321"/>
    </source>
</evidence>
<accession>A0A154M5W8</accession>
<keyword evidence="1 5" id="KW-0808">Transferase</keyword>
<gene>
    <name evidence="6" type="ORF">ATP06_0209185</name>
    <name evidence="5" type="ORF">AVL48_13365</name>
</gene>
<dbReference type="CDD" id="cd07989">
    <property type="entry name" value="LPLAT_AGPAT-like"/>
    <property type="match status" value="1"/>
</dbReference>
<reference evidence="6 8" key="2">
    <citation type="submission" date="2016-11" db="EMBL/GenBank/DDBJ databases">
        <title>Genome sequencing of Amycolatopsis regifaucium.</title>
        <authorList>
            <person name="Mayilraj S."/>
            <person name="Kaur N."/>
        </authorList>
    </citation>
    <scope>NUCLEOTIDE SEQUENCE [LARGE SCALE GENOMIC DNA]</scope>
    <source>
        <strain evidence="6 8">GY080</strain>
    </source>
</reference>
<evidence type="ECO:0000256" key="3">
    <source>
        <dbReference type="SAM" id="Phobius"/>
    </source>
</evidence>
<keyword evidence="3" id="KW-0812">Transmembrane</keyword>
<dbReference type="EMBL" id="LQCI01000050">
    <property type="protein sequence ID" value="KZB80021.1"/>
    <property type="molecule type" value="Genomic_DNA"/>
</dbReference>
<keyword evidence="2 5" id="KW-0012">Acyltransferase</keyword>
<sequence>MVLRPRERWTALRPVSGDLLTFRQMIAFGRRFNRVGRGAWFSLAINVVWPFLVLFTRFRVRGGEHLPASGGFLVASNHLSFADPTTVTAYCLAHGRVPRYLAKASLWDAPVVGSVMRSGGHIPVHRGAPTAAGAYRDAVKAVREGECVVIFPEATFTDHPDGWPMRGKTGIARIALETGVPVIPLANWGTHHLLPSDAVLPRGFPRKTVNLVAGPPVDLSDLVTPSPSREVLEEATKRIMTAVTDLLVEIRGARPPA</sequence>
<evidence type="ECO:0000313" key="5">
    <source>
        <dbReference type="EMBL" id="KZB80021.1"/>
    </source>
</evidence>
<dbReference type="Pfam" id="PF01553">
    <property type="entry name" value="Acyltransferase"/>
    <property type="match status" value="1"/>
</dbReference>
<dbReference type="Proteomes" id="UP000076321">
    <property type="component" value="Unassembled WGS sequence"/>
</dbReference>
<dbReference type="InterPro" id="IPR002123">
    <property type="entry name" value="Plipid/glycerol_acylTrfase"/>
</dbReference>
<dbReference type="GO" id="GO:0005886">
    <property type="term" value="C:plasma membrane"/>
    <property type="evidence" value="ECO:0007669"/>
    <property type="project" value="TreeGrafter"/>
</dbReference>
<evidence type="ECO:0000259" key="4">
    <source>
        <dbReference type="SMART" id="SM00563"/>
    </source>
</evidence>
<evidence type="ECO:0000313" key="8">
    <source>
        <dbReference type="Proteomes" id="UP000186883"/>
    </source>
</evidence>
<proteinExistence type="predicted"/>
<name>A0A154M5W8_9PSEU</name>
<feature type="transmembrane region" description="Helical" evidence="3">
    <location>
        <begin position="38"/>
        <end position="56"/>
    </location>
</feature>
<dbReference type="SMART" id="SM00563">
    <property type="entry name" value="PlsC"/>
    <property type="match status" value="1"/>
</dbReference>
<protein>
    <submittedName>
        <fullName evidence="6">1-acyl-sn-glycerol-3-phosphate acyltransferase</fullName>
    </submittedName>
    <submittedName>
        <fullName evidence="5">Glycerol acyltransferase</fullName>
    </submittedName>
</protein>
<evidence type="ECO:0000256" key="2">
    <source>
        <dbReference type="ARBA" id="ARBA00023315"/>
    </source>
</evidence>
<dbReference type="PANTHER" id="PTHR10434">
    <property type="entry name" value="1-ACYL-SN-GLYCEROL-3-PHOSPHATE ACYLTRANSFERASE"/>
    <property type="match status" value="1"/>
</dbReference>
<dbReference type="PANTHER" id="PTHR10434:SF55">
    <property type="entry name" value="POSSIBLE ACYLTRANSFERASE"/>
    <property type="match status" value="1"/>
</dbReference>
<dbReference type="GO" id="GO:0003841">
    <property type="term" value="F:1-acylglycerol-3-phosphate O-acyltransferase activity"/>
    <property type="evidence" value="ECO:0007669"/>
    <property type="project" value="TreeGrafter"/>
</dbReference>
<organism evidence="5 7">
    <name type="scientific">Amycolatopsis regifaucium</name>
    <dbReference type="NCBI Taxonomy" id="546365"/>
    <lineage>
        <taxon>Bacteria</taxon>
        <taxon>Bacillati</taxon>
        <taxon>Actinomycetota</taxon>
        <taxon>Actinomycetes</taxon>
        <taxon>Pseudonocardiales</taxon>
        <taxon>Pseudonocardiaceae</taxon>
        <taxon>Amycolatopsis</taxon>
    </lineage>
</organism>
<evidence type="ECO:0000256" key="1">
    <source>
        <dbReference type="ARBA" id="ARBA00022679"/>
    </source>
</evidence>
<keyword evidence="3" id="KW-1133">Transmembrane helix</keyword>
<dbReference type="EMBL" id="LOBU02000007">
    <property type="protein sequence ID" value="OKA09611.1"/>
    <property type="molecule type" value="Genomic_DNA"/>
</dbReference>
<keyword evidence="3" id="KW-0472">Membrane</keyword>
<evidence type="ECO:0000313" key="6">
    <source>
        <dbReference type="EMBL" id="OKA09611.1"/>
    </source>
</evidence>
<dbReference type="RefSeq" id="WP_061981539.1">
    <property type="nucleotide sequence ID" value="NZ_FOPQ01000005.1"/>
</dbReference>
<keyword evidence="8" id="KW-1185">Reference proteome</keyword>
<dbReference type="GO" id="GO:0006654">
    <property type="term" value="P:phosphatidic acid biosynthetic process"/>
    <property type="evidence" value="ECO:0007669"/>
    <property type="project" value="TreeGrafter"/>
</dbReference>
<dbReference type="AlphaFoldDB" id="A0A154M5W8"/>
<dbReference type="OrthoDB" id="3554363at2"/>